<feature type="region of interest" description="Disordered" evidence="1">
    <location>
        <begin position="34"/>
        <end position="65"/>
    </location>
</feature>
<evidence type="ECO:0000313" key="4">
    <source>
        <dbReference type="Proteomes" id="UP001497497"/>
    </source>
</evidence>
<name>A0AAV2HQE9_LYMST</name>
<keyword evidence="4" id="KW-1185">Reference proteome</keyword>
<dbReference type="Proteomes" id="UP001497497">
    <property type="component" value="Unassembled WGS sequence"/>
</dbReference>
<evidence type="ECO:0000313" key="3">
    <source>
        <dbReference type="EMBL" id="CAL1536317.1"/>
    </source>
</evidence>
<comment type="caution">
    <text evidence="3">The sequence shown here is derived from an EMBL/GenBank/DDBJ whole genome shotgun (WGS) entry which is preliminary data.</text>
</comment>
<reference evidence="3 4" key="1">
    <citation type="submission" date="2024-04" db="EMBL/GenBank/DDBJ databases">
        <authorList>
            <consortium name="Genoscope - CEA"/>
            <person name="William W."/>
        </authorList>
    </citation>
    <scope>NUCLEOTIDE SEQUENCE [LARGE SCALE GENOMIC DNA]</scope>
</reference>
<feature type="chain" id="PRO_5043752092" evidence="2">
    <location>
        <begin position="26"/>
        <end position="266"/>
    </location>
</feature>
<feature type="signal peptide" evidence="2">
    <location>
        <begin position="1"/>
        <end position="25"/>
    </location>
</feature>
<protein>
    <submittedName>
        <fullName evidence="3">Uncharacterized protein</fullName>
    </submittedName>
</protein>
<evidence type="ECO:0000256" key="2">
    <source>
        <dbReference type="SAM" id="SignalP"/>
    </source>
</evidence>
<organism evidence="3 4">
    <name type="scientific">Lymnaea stagnalis</name>
    <name type="common">Great pond snail</name>
    <name type="synonym">Helix stagnalis</name>
    <dbReference type="NCBI Taxonomy" id="6523"/>
    <lineage>
        <taxon>Eukaryota</taxon>
        <taxon>Metazoa</taxon>
        <taxon>Spiralia</taxon>
        <taxon>Lophotrochozoa</taxon>
        <taxon>Mollusca</taxon>
        <taxon>Gastropoda</taxon>
        <taxon>Heterobranchia</taxon>
        <taxon>Euthyneura</taxon>
        <taxon>Panpulmonata</taxon>
        <taxon>Hygrophila</taxon>
        <taxon>Lymnaeoidea</taxon>
        <taxon>Lymnaeidae</taxon>
        <taxon>Lymnaea</taxon>
    </lineage>
</organism>
<accession>A0AAV2HQE9</accession>
<dbReference type="AlphaFoldDB" id="A0AAV2HQE9"/>
<keyword evidence="2" id="KW-0732">Signal</keyword>
<evidence type="ECO:0000256" key="1">
    <source>
        <dbReference type="SAM" id="MobiDB-lite"/>
    </source>
</evidence>
<dbReference type="EMBL" id="CAXITT010000226">
    <property type="protein sequence ID" value="CAL1536317.1"/>
    <property type="molecule type" value="Genomic_DNA"/>
</dbReference>
<gene>
    <name evidence="3" type="ORF">GSLYS_00010230001</name>
</gene>
<proteinExistence type="predicted"/>
<sequence length="266" mass="29230">MVSKMPRFFCLVAVSVILTQICVDAFPRDPNQFKGYRYQPGGNRRGRGGNAQGGASRNAQGCSSQPSRSFLNFLAVLSGDYGRTQFKTGDVIQDTPSSLLLKPVFSPTLQWALLAEEYLLSDVVRRGILSSVPDASTNLINVFPFNFTNVIANLGGPFDESVLSCLRPSDLNYTHTCDRVVAPTSDPLVFKFTKWPFCSTTHDNPPIYSAIVNCTHIVVTFHDISVVDTIPQNQLIQFILIKTASFPLLPSWTKGSGNRPNPCPPI</sequence>